<sequence length="177" mass="20500">MFNKILTTFPILTTERLTLRQPSQSDVQEIFSLRSDVNVNKYLGRSLTETTDEALTFIQKVNEGFKNNKGLYWGITISDNKKLVGTICLFNFSDDLKTCEIGYELLPDYQQQGIMNEALKKILDFTFQTLEIQTIEAFTHKDNLSSTQLLEKFHFEKTTFIDETDPNLIAFYLSNKK</sequence>
<dbReference type="Gene3D" id="3.40.630.30">
    <property type="match status" value="1"/>
</dbReference>
<keyword evidence="3" id="KW-1185">Reference proteome</keyword>
<name>A0A1N7MAX2_9FLAO</name>
<dbReference type="CDD" id="cd04301">
    <property type="entry name" value="NAT_SF"/>
    <property type="match status" value="1"/>
</dbReference>
<dbReference type="EMBL" id="FTOL01000002">
    <property type="protein sequence ID" value="SIS83203.1"/>
    <property type="molecule type" value="Genomic_DNA"/>
</dbReference>
<dbReference type="Pfam" id="PF13302">
    <property type="entry name" value="Acetyltransf_3"/>
    <property type="match status" value="1"/>
</dbReference>
<dbReference type="PROSITE" id="PS51186">
    <property type="entry name" value="GNAT"/>
    <property type="match status" value="1"/>
</dbReference>
<evidence type="ECO:0000313" key="2">
    <source>
        <dbReference type="EMBL" id="SIS83203.1"/>
    </source>
</evidence>
<dbReference type="InterPro" id="IPR016181">
    <property type="entry name" value="Acyl_CoA_acyltransferase"/>
</dbReference>
<accession>A0A1N7MAX2</accession>
<dbReference type="RefSeq" id="WP_076551516.1">
    <property type="nucleotide sequence ID" value="NZ_FTOL01000002.1"/>
</dbReference>
<feature type="domain" description="N-acetyltransferase" evidence="1">
    <location>
        <begin position="17"/>
        <end position="177"/>
    </location>
</feature>
<dbReference type="STRING" id="373668.SAMN05421786_102423"/>
<dbReference type="GO" id="GO:0016747">
    <property type="term" value="F:acyltransferase activity, transferring groups other than amino-acyl groups"/>
    <property type="evidence" value="ECO:0007669"/>
    <property type="project" value="InterPro"/>
</dbReference>
<keyword evidence="2" id="KW-0808">Transferase</keyword>
<proteinExistence type="predicted"/>
<evidence type="ECO:0000313" key="3">
    <source>
        <dbReference type="Proteomes" id="UP000186744"/>
    </source>
</evidence>
<evidence type="ECO:0000259" key="1">
    <source>
        <dbReference type="PROSITE" id="PS51186"/>
    </source>
</evidence>
<dbReference type="AlphaFoldDB" id="A0A1N7MAX2"/>
<dbReference type="PANTHER" id="PTHR43792">
    <property type="entry name" value="GNAT FAMILY, PUTATIVE (AFU_ORTHOLOGUE AFUA_3G00765)-RELATED-RELATED"/>
    <property type="match status" value="1"/>
</dbReference>
<reference evidence="3" key="1">
    <citation type="submission" date="2017-01" db="EMBL/GenBank/DDBJ databases">
        <authorList>
            <person name="Varghese N."/>
            <person name="Submissions S."/>
        </authorList>
    </citation>
    <scope>NUCLEOTIDE SEQUENCE [LARGE SCALE GENOMIC DNA]</scope>
    <source>
        <strain evidence="3">DSM 18017</strain>
    </source>
</reference>
<organism evidence="2 3">
    <name type="scientific">Chryseobacterium ureilyticum</name>
    <dbReference type="NCBI Taxonomy" id="373668"/>
    <lineage>
        <taxon>Bacteria</taxon>
        <taxon>Pseudomonadati</taxon>
        <taxon>Bacteroidota</taxon>
        <taxon>Flavobacteriia</taxon>
        <taxon>Flavobacteriales</taxon>
        <taxon>Weeksellaceae</taxon>
        <taxon>Chryseobacterium group</taxon>
        <taxon>Chryseobacterium</taxon>
    </lineage>
</organism>
<dbReference type="SUPFAM" id="SSF55729">
    <property type="entry name" value="Acyl-CoA N-acyltransferases (Nat)"/>
    <property type="match status" value="1"/>
</dbReference>
<dbReference type="InterPro" id="IPR000182">
    <property type="entry name" value="GNAT_dom"/>
</dbReference>
<protein>
    <submittedName>
        <fullName evidence="2">Ribosomal-protein-alanine N-acetyltransferase</fullName>
    </submittedName>
</protein>
<gene>
    <name evidence="2" type="ORF">SAMN05421786_102423</name>
</gene>
<dbReference type="OrthoDB" id="9811523at2"/>
<dbReference type="InterPro" id="IPR051531">
    <property type="entry name" value="N-acetyltransferase"/>
</dbReference>
<dbReference type="Proteomes" id="UP000186744">
    <property type="component" value="Unassembled WGS sequence"/>
</dbReference>